<dbReference type="InterPro" id="IPR034660">
    <property type="entry name" value="DinB/YfiT-like"/>
</dbReference>
<dbReference type="SUPFAM" id="SSF109854">
    <property type="entry name" value="DinB/YfiT-like putative metalloenzymes"/>
    <property type="match status" value="1"/>
</dbReference>
<sequence length="171" mass="19233">MIIHHACQLNIEALTELSGLLQKLPDNYYTQPLSKYCGPVGTQIRHVIEFYKGFLQGLELGSINYDDRPRSPLIETSSKAALDQIGMICRHLELLDDRYEALDFQACGGHDKTLSTTSNLHRELLFLQNHTAHHKAIITLLLEPTGFELPESFGLALATRVYAQKQKALSD</sequence>
<dbReference type="RefSeq" id="WP_034878020.1">
    <property type="nucleotide sequence ID" value="NZ_JOKG01000004.1"/>
</dbReference>
<dbReference type="AlphaFoldDB" id="A0A081N2K0"/>
<accession>A0A081N2K0</accession>
<evidence type="ECO:0000313" key="1">
    <source>
        <dbReference type="EMBL" id="KEQ12673.1"/>
    </source>
</evidence>
<evidence type="ECO:0000313" key="2">
    <source>
        <dbReference type="Proteomes" id="UP000028006"/>
    </source>
</evidence>
<organism evidence="1 2">
    <name type="scientific">Endozoicomonas montiporae</name>
    <dbReference type="NCBI Taxonomy" id="1027273"/>
    <lineage>
        <taxon>Bacteria</taxon>
        <taxon>Pseudomonadati</taxon>
        <taxon>Pseudomonadota</taxon>
        <taxon>Gammaproteobacteria</taxon>
        <taxon>Oceanospirillales</taxon>
        <taxon>Endozoicomonadaceae</taxon>
        <taxon>Endozoicomonas</taxon>
    </lineage>
</organism>
<dbReference type="Proteomes" id="UP000028006">
    <property type="component" value="Unassembled WGS sequence"/>
</dbReference>
<keyword evidence="2" id="KW-1185">Reference proteome</keyword>
<comment type="caution">
    <text evidence="1">The sequence shown here is derived from an EMBL/GenBank/DDBJ whole genome shotgun (WGS) entry which is preliminary data.</text>
</comment>
<dbReference type="eggNOG" id="COG2318">
    <property type="taxonomic scope" value="Bacteria"/>
</dbReference>
<protein>
    <recommendedName>
        <fullName evidence="3">DinB-like domain-containing protein</fullName>
    </recommendedName>
</protein>
<dbReference type="EMBL" id="JOKG01000004">
    <property type="protein sequence ID" value="KEQ12673.1"/>
    <property type="molecule type" value="Genomic_DNA"/>
</dbReference>
<reference evidence="1 2" key="1">
    <citation type="submission" date="2014-06" db="EMBL/GenBank/DDBJ databases">
        <title>Whole Genome Sequences of Three Symbiotic Endozoicomonas Bacteria.</title>
        <authorList>
            <person name="Neave M.J."/>
            <person name="Apprill A."/>
            <person name="Voolstra C.R."/>
        </authorList>
    </citation>
    <scope>NUCLEOTIDE SEQUENCE [LARGE SCALE GENOMIC DNA]</scope>
    <source>
        <strain evidence="1 2">LMG 24815</strain>
    </source>
</reference>
<evidence type="ECO:0008006" key="3">
    <source>
        <dbReference type="Google" id="ProtNLM"/>
    </source>
</evidence>
<gene>
    <name evidence="1" type="ORF">GZ77_19500</name>
</gene>
<dbReference type="Gene3D" id="1.20.120.450">
    <property type="entry name" value="dinb family like domain"/>
    <property type="match status" value="1"/>
</dbReference>
<proteinExistence type="predicted"/>
<name>A0A081N2K0_9GAMM</name>